<dbReference type="SUPFAM" id="SSF53383">
    <property type="entry name" value="PLP-dependent transferases"/>
    <property type="match status" value="1"/>
</dbReference>
<keyword evidence="4 7" id="KW-0808">Transferase</keyword>
<reference evidence="7" key="1">
    <citation type="journal article" date="2014" name="PLoS ONE">
        <title>Transcriptome-Based Identification of ABC Transporters in the Western Tarnished Plant Bug Lygus hesperus.</title>
        <authorList>
            <person name="Hull J.J."/>
            <person name="Chaney K."/>
            <person name="Geib S.M."/>
            <person name="Fabrick J.A."/>
            <person name="Brent C.S."/>
            <person name="Walsh D."/>
            <person name="Lavine L.C."/>
        </authorList>
    </citation>
    <scope>NUCLEOTIDE SEQUENCE</scope>
</reference>
<dbReference type="AlphaFoldDB" id="A0A0A9X841"/>
<evidence type="ECO:0000256" key="2">
    <source>
        <dbReference type="ARBA" id="ARBA00006376"/>
    </source>
</evidence>
<dbReference type="PANTHER" id="PTHR11680">
    <property type="entry name" value="SERINE HYDROXYMETHYLTRANSFERASE"/>
    <property type="match status" value="1"/>
</dbReference>
<dbReference type="Gene3D" id="3.90.1150.10">
    <property type="entry name" value="Aspartate Aminotransferase, domain 1"/>
    <property type="match status" value="1"/>
</dbReference>
<dbReference type="GO" id="GO:0005739">
    <property type="term" value="C:mitochondrion"/>
    <property type="evidence" value="ECO:0007669"/>
    <property type="project" value="TreeGrafter"/>
</dbReference>
<name>A0A0A9X841_LYGHE</name>
<dbReference type="GO" id="GO:0008168">
    <property type="term" value="F:methyltransferase activity"/>
    <property type="evidence" value="ECO:0007669"/>
    <property type="project" value="UniProtKB-KW"/>
</dbReference>
<evidence type="ECO:0000313" key="7">
    <source>
        <dbReference type="EMBL" id="JAG16119.1"/>
    </source>
</evidence>
<dbReference type="EMBL" id="GDHC01019597">
    <property type="protein sequence ID" value="JAP99031.1"/>
    <property type="molecule type" value="Transcribed_RNA"/>
</dbReference>
<dbReference type="PANTHER" id="PTHR11680:SF35">
    <property type="entry name" value="SERINE HYDROXYMETHYLTRANSFERASE 1"/>
    <property type="match status" value="1"/>
</dbReference>
<dbReference type="PROSITE" id="PS00096">
    <property type="entry name" value="SHMT"/>
    <property type="match status" value="1"/>
</dbReference>
<comment type="similarity">
    <text evidence="2">Belongs to the SHMT family.</text>
</comment>
<evidence type="ECO:0000256" key="1">
    <source>
        <dbReference type="ARBA" id="ARBA00001933"/>
    </source>
</evidence>
<accession>A0A0A9X841</accession>
<dbReference type="InterPro" id="IPR049943">
    <property type="entry name" value="Ser_HO-MeTrfase-like"/>
</dbReference>
<keyword evidence="7" id="KW-0489">Methyltransferase</keyword>
<feature type="domain" description="Serine hydroxymethyltransferase-like" evidence="6">
    <location>
        <begin position="1"/>
        <end position="214"/>
    </location>
</feature>
<dbReference type="InterPro" id="IPR015422">
    <property type="entry name" value="PyrdxlP-dep_Trfase_small"/>
</dbReference>
<evidence type="ECO:0000313" key="8">
    <source>
        <dbReference type="EMBL" id="JAP99031.1"/>
    </source>
</evidence>
<dbReference type="InterPro" id="IPR015421">
    <property type="entry name" value="PyrdxlP-dep_Trfase_major"/>
</dbReference>
<dbReference type="GO" id="GO:0032259">
    <property type="term" value="P:methylation"/>
    <property type="evidence" value="ECO:0007669"/>
    <property type="project" value="UniProtKB-KW"/>
</dbReference>
<dbReference type="InterPro" id="IPR019798">
    <property type="entry name" value="Ser_HO-MeTrfase_PLP_BS"/>
</dbReference>
<dbReference type="UniPathway" id="UPA00193"/>
<gene>
    <name evidence="7" type="primary">shmt2</name>
    <name evidence="7" type="ORF">CM83_6375</name>
    <name evidence="8" type="ORF">g.799</name>
</gene>
<reference evidence="7" key="2">
    <citation type="submission" date="2014-07" db="EMBL/GenBank/DDBJ databases">
        <authorList>
            <person name="Hull J."/>
        </authorList>
    </citation>
    <scope>NUCLEOTIDE SEQUENCE</scope>
</reference>
<sequence length="214" mass="23987">MGLDLPSGGHLTHGFYTAKKRISATSIYFESLPYHVNSEGYIDYDNLTTMAEVYRPKMIIIGASAYAREYEYDKVRALCDKLDCYLLMDMAHTAGLIAAGLLKSPFPFCDVVTTTTHKTLRGPRAGMIFYRKKDFEGKSTDYDTRVNNAVFPSLQGGPHMHQIAAIATQMREVASPEWKAYATQVIRNCKVLCAGLQRRGYKIISEGTDNHLIL</sequence>
<proteinExistence type="inferred from homology"/>
<dbReference type="EMBL" id="GBHO01027485">
    <property type="protein sequence ID" value="JAG16119.1"/>
    <property type="molecule type" value="Transcribed_RNA"/>
</dbReference>
<keyword evidence="5" id="KW-0663">Pyridoxal phosphate</keyword>
<dbReference type="InterPro" id="IPR039429">
    <property type="entry name" value="SHMT-like_dom"/>
</dbReference>
<dbReference type="Pfam" id="PF00464">
    <property type="entry name" value="SHMT"/>
    <property type="match status" value="1"/>
</dbReference>
<dbReference type="GO" id="GO:0019264">
    <property type="term" value="P:glycine biosynthetic process from serine"/>
    <property type="evidence" value="ECO:0007669"/>
    <property type="project" value="TreeGrafter"/>
</dbReference>
<evidence type="ECO:0000259" key="6">
    <source>
        <dbReference type="Pfam" id="PF00464"/>
    </source>
</evidence>
<dbReference type="Gene3D" id="3.40.640.10">
    <property type="entry name" value="Type I PLP-dependent aspartate aminotransferase-like (Major domain)"/>
    <property type="match status" value="1"/>
</dbReference>
<dbReference type="GO" id="GO:0030170">
    <property type="term" value="F:pyridoxal phosphate binding"/>
    <property type="evidence" value="ECO:0007669"/>
    <property type="project" value="InterPro"/>
</dbReference>
<evidence type="ECO:0000256" key="5">
    <source>
        <dbReference type="ARBA" id="ARBA00022898"/>
    </source>
</evidence>
<comment type="cofactor">
    <cofactor evidence="1">
        <name>pyridoxal 5'-phosphate</name>
        <dbReference type="ChEBI" id="CHEBI:597326"/>
    </cofactor>
</comment>
<protein>
    <submittedName>
        <fullName evidence="7">Serine hydroxymethyltransferase 2</fullName>
    </submittedName>
</protein>
<dbReference type="InterPro" id="IPR015424">
    <property type="entry name" value="PyrdxlP-dep_Trfase"/>
</dbReference>
<evidence type="ECO:0000256" key="4">
    <source>
        <dbReference type="ARBA" id="ARBA00022679"/>
    </source>
</evidence>
<dbReference type="GO" id="GO:0004372">
    <property type="term" value="F:glycine hydroxymethyltransferase activity"/>
    <property type="evidence" value="ECO:0007669"/>
    <property type="project" value="TreeGrafter"/>
</dbReference>
<reference evidence="8" key="3">
    <citation type="journal article" date="2016" name="Gigascience">
        <title>De novo construction of an expanded transcriptome assembly for the western tarnished plant bug, Lygus hesperus.</title>
        <authorList>
            <person name="Tassone E.E."/>
            <person name="Geib S.M."/>
            <person name="Hall B."/>
            <person name="Fabrick J.A."/>
            <person name="Brent C.S."/>
            <person name="Hull J.J."/>
        </authorList>
    </citation>
    <scope>NUCLEOTIDE SEQUENCE</scope>
</reference>
<evidence type="ECO:0000256" key="3">
    <source>
        <dbReference type="ARBA" id="ARBA00022563"/>
    </source>
</evidence>
<keyword evidence="3" id="KW-0554">One-carbon metabolism</keyword>
<organism evidence="7">
    <name type="scientific">Lygus hesperus</name>
    <name type="common">Western plant bug</name>
    <dbReference type="NCBI Taxonomy" id="30085"/>
    <lineage>
        <taxon>Eukaryota</taxon>
        <taxon>Metazoa</taxon>
        <taxon>Ecdysozoa</taxon>
        <taxon>Arthropoda</taxon>
        <taxon>Hexapoda</taxon>
        <taxon>Insecta</taxon>
        <taxon>Pterygota</taxon>
        <taxon>Neoptera</taxon>
        <taxon>Paraneoptera</taxon>
        <taxon>Hemiptera</taxon>
        <taxon>Heteroptera</taxon>
        <taxon>Panheteroptera</taxon>
        <taxon>Cimicomorpha</taxon>
        <taxon>Miridae</taxon>
        <taxon>Mirini</taxon>
        <taxon>Lygus</taxon>
    </lineage>
</organism>
<dbReference type="GO" id="GO:0035999">
    <property type="term" value="P:tetrahydrofolate interconversion"/>
    <property type="evidence" value="ECO:0007669"/>
    <property type="project" value="UniProtKB-UniPathway"/>
</dbReference>